<keyword evidence="2" id="KW-1185">Reference proteome</keyword>
<proteinExistence type="predicted"/>
<comment type="caution">
    <text evidence="1">The sequence shown here is derived from an EMBL/GenBank/DDBJ whole genome shotgun (WGS) entry which is preliminary data.</text>
</comment>
<accession>A0A2I1HDM1</accession>
<dbReference type="EMBL" id="LLXI01002372">
    <property type="protein sequence ID" value="PKY56978.1"/>
    <property type="molecule type" value="Genomic_DNA"/>
</dbReference>
<dbReference type="Proteomes" id="UP000234323">
    <property type="component" value="Unassembled WGS sequence"/>
</dbReference>
<dbReference type="VEuPathDB" id="FungiDB:RhiirA1_477938"/>
<reference evidence="1 2" key="1">
    <citation type="submission" date="2015-10" db="EMBL/GenBank/DDBJ databases">
        <title>Genome analyses suggest a sexual origin of heterokaryosis in a supposedly ancient asexual fungus.</title>
        <authorList>
            <person name="Ropars J."/>
            <person name="Sedzielewska K."/>
            <person name="Noel J."/>
            <person name="Charron P."/>
            <person name="Farinelli L."/>
            <person name="Marton T."/>
            <person name="Kruger M."/>
            <person name="Pelin A."/>
            <person name="Brachmann A."/>
            <person name="Corradi N."/>
        </authorList>
    </citation>
    <scope>NUCLEOTIDE SEQUENCE [LARGE SCALE GENOMIC DNA]</scope>
    <source>
        <strain evidence="1 2">A4</strain>
    </source>
</reference>
<feature type="non-terminal residue" evidence="1">
    <location>
        <position position="1"/>
    </location>
</feature>
<dbReference type="VEuPathDB" id="FungiDB:RhiirFUN_002986"/>
<evidence type="ECO:0000313" key="2">
    <source>
        <dbReference type="Proteomes" id="UP000234323"/>
    </source>
</evidence>
<dbReference type="VEuPathDB" id="FungiDB:RhiirA1_389097"/>
<organism evidence="1 2">
    <name type="scientific">Rhizophagus irregularis</name>
    <dbReference type="NCBI Taxonomy" id="588596"/>
    <lineage>
        <taxon>Eukaryota</taxon>
        <taxon>Fungi</taxon>
        <taxon>Fungi incertae sedis</taxon>
        <taxon>Mucoromycota</taxon>
        <taxon>Glomeromycotina</taxon>
        <taxon>Glomeromycetes</taxon>
        <taxon>Glomerales</taxon>
        <taxon>Glomeraceae</taxon>
        <taxon>Rhizophagus</taxon>
    </lineage>
</organism>
<dbReference type="AlphaFoldDB" id="A0A2I1HDM1"/>
<dbReference type="VEuPathDB" id="FungiDB:FUN_021996"/>
<name>A0A2I1HDM1_9GLOM</name>
<gene>
    <name evidence="1" type="ORF">RhiirA4_477674</name>
</gene>
<sequence length="628" mass="73897">PRLSGWLTDGNFEGPWLSGWLTDGNFEGLFFWETGKRVFFWKTEEREMFLTFPIFSLCKTFGVFKLRILDIVQKVWNGRNDWISFRKLNIGKGFGQPPGLGILENGSVSGNMEIRIMASDFELWMVMAKVHTCSRCFQRKTANFFISKKGKEIRKVCSHCREQISDNNKKRKFLKQNDNLLTIELDELKKIITDKIRVNDHNCFYENENSGLEAKCILSTIDLEENNKEIVNNIVKIIMEKDGYSYVHNNQHSWVRSESTTTFKFYYSQSVNLSKKPHKNLDIKKQRDREQIERFSCNGYIKIVIDNTQILLEQDQFNKLLLNITSEIQYLGFITPFFDQLKNNKEVVVDVTYKTNALEFELYAAIGQIDGCGYPIAYLFLNNAKKSDGIRTAILTEFFQSLKQNGLINLRFFLTDKDWAQISAARQHFHLHSLIPNDSNKYFSTDEIWIISVKEMYDFCIKYDLRNVWAYMWMNWYQKDHWILWARAANSDELCLFKTTMLIESHWKSNQVKENDVNLQKNQTCVASIRSNVLRDATNNLGINNNSMQDDKEIKNGELIFAELETYLDNAKKIVIEQHQVKNYRWANSVIKNFSGMKKVVDDIKSYSRRTTFPRTWKDHNENTMFLE</sequence>
<protein>
    <submittedName>
        <fullName evidence="1">Uncharacterized protein</fullName>
    </submittedName>
</protein>
<dbReference type="VEuPathDB" id="FungiDB:RhiirFUN_000859"/>
<evidence type="ECO:0000313" key="1">
    <source>
        <dbReference type="EMBL" id="PKY56978.1"/>
    </source>
</evidence>